<gene>
    <name evidence="2" type="ORF">PP2015_3325</name>
</gene>
<dbReference type="Gene3D" id="3.40.710.10">
    <property type="entry name" value="DD-peptidase/beta-lactamase superfamily"/>
    <property type="match status" value="1"/>
</dbReference>
<reference evidence="2 3" key="1">
    <citation type="submission" date="2015-11" db="EMBL/GenBank/DDBJ databases">
        <authorList>
            <person name="Zhang Y."/>
            <person name="Guo Z."/>
        </authorList>
    </citation>
    <scope>NUCLEOTIDE SEQUENCE [LARGE SCALE GENOMIC DNA]</scope>
    <source>
        <strain evidence="2 3">KCTC 12086</strain>
    </source>
</reference>
<evidence type="ECO:0000313" key="3">
    <source>
        <dbReference type="Proteomes" id="UP000061457"/>
    </source>
</evidence>
<dbReference type="SUPFAM" id="SSF56601">
    <property type="entry name" value="beta-lactamase/transpeptidase-like"/>
    <property type="match status" value="1"/>
</dbReference>
<evidence type="ECO:0000259" key="1">
    <source>
        <dbReference type="Pfam" id="PF00144"/>
    </source>
</evidence>
<dbReference type="GO" id="GO:0008233">
    <property type="term" value="F:peptidase activity"/>
    <property type="evidence" value="ECO:0007669"/>
    <property type="project" value="TreeGrafter"/>
</dbReference>
<dbReference type="Proteomes" id="UP000061457">
    <property type="component" value="Chromosome I"/>
</dbReference>
<dbReference type="EMBL" id="CP013187">
    <property type="protein sequence ID" value="ALO43800.1"/>
    <property type="molecule type" value="Genomic_DNA"/>
</dbReference>
<dbReference type="PANTHER" id="PTHR46520:SF1">
    <property type="entry name" value="SERINE BETA-LACTAMASE-LIKE PROTEIN LACTB, MITOCHONDRIAL"/>
    <property type="match status" value="1"/>
</dbReference>
<name>A0A0S2K6I4_9GAMM</name>
<dbReference type="STRING" id="161398.PP2015_3325"/>
<dbReference type="PANTHER" id="PTHR46520">
    <property type="entry name" value="SERINE BETA-LACTAMASE-LIKE PROTEIN LACTB, MITOCHONDRIAL"/>
    <property type="match status" value="1"/>
</dbReference>
<feature type="domain" description="Beta-lactamase-related" evidence="1">
    <location>
        <begin position="67"/>
        <end position="387"/>
    </location>
</feature>
<accession>A0A0S2K6I4</accession>
<dbReference type="KEGG" id="pphe:PP2015_3325"/>
<dbReference type="InterPro" id="IPR001466">
    <property type="entry name" value="Beta-lactam-related"/>
</dbReference>
<evidence type="ECO:0000313" key="2">
    <source>
        <dbReference type="EMBL" id="ALO43800.1"/>
    </source>
</evidence>
<sequence>MKYKIITLICLIIALLIWLFKPVYDWAAYRGKAPILFASHYALPNSPHPETSHTHSETKLDEAKLINILKKYREQSLAPGLSAAIAYQGKPLWSGTVGYASLENNTPLTTEHQFRIGSTSKAMTATLLAQLIDKHNFNLDTPIQDYLGFNPNPLWPAMTPRQLASHSAGLPHYKRNTDLMGLYYAMALTSHFETPLEALKGFDDSELLYAPGEQFYYSSYGTVLLSAVLAAVSGQDFIDAMRDRIWQPLDMTQTGLEAEAEHLVDFYFNNKGQQKSYIPWRNVDLSHRLAGGGFISTPSDLVKLGSGYLDRHFLSQTTVDTMWTPQQLNNGEINPQNYALGWRDAKNLLLDKYTVYHHGGVSRGSQSMLIVIPELSLSIAANINVNTEVFWDFGEVVTALAEEIILQGITPAL</sequence>
<dbReference type="InterPro" id="IPR052794">
    <property type="entry name" value="Mito_Ser_Protease_LACTB"/>
</dbReference>
<dbReference type="AlphaFoldDB" id="A0A0S2K6I4"/>
<dbReference type="Pfam" id="PF00144">
    <property type="entry name" value="Beta-lactamase"/>
    <property type="match status" value="1"/>
</dbReference>
<dbReference type="GO" id="GO:0019216">
    <property type="term" value="P:regulation of lipid metabolic process"/>
    <property type="evidence" value="ECO:0007669"/>
    <property type="project" value="TreeGrafter"/>
</dbReference>
<organism evidence="2 3">
    <name type="scientific">Pseudoalteromonas phenolica</name>
    <dbReference type="NCBI Taxonomy" id="161398"/>
    <lineage>
        <taxon>Bacteria</taxon>
        <taxon>Pseudomonadati</taxon>
        <taxon>Pseudomonadota</taxon>
        <taxon>Gammaproteobacteria</taxon>
        <taxon>Alteromonadales</taxon>
        <taxon>Pseudoalteromonadaceae</taxon>
        <taxon>Pseudoalteromonas</taxon>
    </lineage>
</organism>
<dbReference type="GO" id="GO:0006508">
    <property type="term" value="P:proteolysis"/>
    <property type="evidence" value="ECO:0007669"/>
    <property type="project" value="TreeGrafter"/>
</dbReference>
<dbReference type="PATRIC" id="fig|161398.10.peg.3389"/>
<proteinExistence type="predicted"/>
<keyword evidence="3" id="KW-1185">Reference proteome</keyword>
<dbReference type="RefSeq" id="WP_058031439.1">
    <property type="nucleotide sequence ID" value="NZ_CP013187.1"/>
</dbReference>
<protein>
    <submittedName>
        <fullName evidence="2">Beta-lactamase</fullName>
    </submittedName>
</protein>
<dbReference type="InterPro" id="IPR012338">
    <property type="entry name" value="Beta-lactam/transpept-like"/>
</dbReference>
<dbReference type="OrthoDB" id="6808660at2"/>